<dbReference type="RefSeq" id="WP_307249640.1">
    <property type="nucleotide sequence ID" value="NZ_JAUSQZ010000001.1"/>
</dbReference>
<accession>A0ABT9PCZ0</accession>
<name>A0ABT9PCZ0_9ACTN</name>
<keyword evidence="3" id="KW-1185">Reference proteome</keyword>
<evidence type="ECO:0000313" key="2">
    <source>
        <dbReference type="EMBL" id="MDP9830574.1"/>
    </source>
</evidence>
<dbReference type="InterPro" id="IPR014729">
    <property type="entry name" value="Rossmann-like_a/b/a_fold"/>
</dbReference>
<evidence type="ECO:0000259" key="1">
    <source>
        <dbReference type="Pfam" id="PF00582"/>
    </source>
</evidence>
<dbReference type="Gene3D" id="3.40.50.620">
    <property type="entry name" value="HUPs"/>
    <property type="match status" value="2"/>
</dbReference>
<dbReference type="Proteomes" id="UP001235712">
    <property type="component" value="Unassembled WGS sequence"/>
</dbReference>
<dbReference type="EMBL" id="JAUSQZ010000001">
    <property type="protein sequence ID" value="MDP9830574.1"/>
    <property type="molecule type" value="Genomic_DNA"/>
</dbReference>
<comment type="caution">
    <text evidence="2">The sequence shown here is derived from an EMBL/GenBank/DDBJ whole genome shotgun (WGS) entry which is preliminary data.</text>
</comment>
<sequence length="248" mass="25521">MTFRQRTTVVGYDGSRSARAALDWATADVVQRGSELLVLHVEGSPETPATVLAEALARVRRRAPELPVTLESGRSLVAASCTAEMVVLGVPEQPHALIAALVAGAHCPVILVSGRTPVPEAGGAVRVGFDGSPGAERALFFAAERADRLGVPLVVTVAFSGTAAASPAADAAAVLAESARVRVRRTFPGVRVSHEVLEGTAVPVLSEASRDCGLVVVGNQGRGLTTGPRSSVGHDLVTRSHSPLAVVH</sequence>
<organism evidence="2 3">
    <name type="scientific">Kineosporia succinea</name>
    <dbReference type="NCBI Taxonomy" id="84632"/>
    <lineage>
        <taxon>Bacteria</taxon>
        <taxon>Bacillati</taxon>
        <taxon>Actinomycetota</taxon>
        <taxon>Actinomycetes</taxon>
        <taxon>Kineosporiales</taxon>
        <taxon>Kineosporiaceae</taxon>
        <taxon>Kineosporia</taxon>
    </lineage>
</organism>
<feature type="domain" description="UspA" evidence="1">
    <location>
        <begin position="7"/>
        <end position="57"/>
    </location>
</feature>
<dbReference type="Pfam" id="PF00582">
    <property type="entry name" value="Usp"/>
    <property type="match status" value="2"/>
</dbReference>
<protein>
    <submittedName>
        <fullName evidence="2">Nucleotide-binding universal stress UspA family protein</fullName>
    </submittedName>
</protein>
<reference evidence="2 3" key="1">
    <citation type="submission" date="2023-07" db="EMBL/GenBank/DDBJ databases">
        <title>Sequencing the genomes of 1000 actinobacteria strains.</title>
        <authorList>
            <person name="Klenk H.-P."/>
        </authorList>
    </citation>
    <scope>NUCLEOTIDE SEQUENCE [LARGE SCALE GENOMIC DNA]</scope>
    <source>
        <strain evidence="2 3">DSM 44388</strain>
    </source>
</reference>
<dbReference type="InterPro" id="IPR006016">
    <property type="entry name" value="UspA"/>
</dbReference>
<evidence type="ECO:0000313" key="3">
    <source>
        <dbReference type="Proteomes" id="UP001235712"/>
    </source>
</evidence>
<feature type="domain" description="UspA" evidence="1">
    <location>
        <begin position="127"/>
        <end position="248"/>
    </location>
</feature>
<dbReference type="SUPFAM" id="SSF52402">
    <property type="entry name" value="Adenine nucleotide alpha hydrolases-like"/>
    <property type="match status" value="2"/>
</dbReference>
<gene>
    <name evidence="2" type="ORF">J2S57_006323</name>
</gene>
<proteinExistence type="predicted"/>